<organism evidence="3 4">
    <name type="scientific">Kineobactrum salinum</name>
    <dbReference type="NCBI Taxonomy" id="2708301"/>
    <lineage>
        <taxon>Bacteria</taxon>
        <taxon>Pseudomonadati</taxon>
        <taxon>Pseudomonadota</taxon>
        <taxon>Gammaproteobacteria</taxon>
        <taxon>Cellvibrionales</taxon>
        <taxon>Halieaceae</taxon>
        <taxon>Kineobactrum</taxon>
    </lineage>
</organism>
<dbReference type="EMBL" id="CP048711">
    <property type="protein sequence ID" value="QIB64613.1"/>
    <property type="molecule type" value="Genomic_DNA"/>
</dbReference>
<evidence type="ECO:0000313" key="3">
    <source>
        <dbReference type="EMBL" id="QIB64613.1"/>
    </source>
</evidence>
<dbReference type="KEGG" id="kim:G3T16_03565"/>
<accession>A0A6C0TYJ6</accession>
<evidence type="ECO:0000256" key="2">
    <source>
        <dbReference type="SAM" id="Phobius"/>
    </source>
</evidence>
<keyword evidence="4" id="KW-1185">Reference proteome</keyword>
<keyword evidence="2" id="KW-0472">Membrane</keyword>
<feature type="transmembrane region" description="Helical" evidence="2">
    <location>
        <begin position="50"/>
        <end position="71"/>
    </location>
</feature>
<evidence type="ECO:0000313" key="4">
    <source>
        <dbReference type="Proteomes" id="UP000477680"/>
    </source>
</evidence>
<keyword evidence="2" id="KW-0812">Transmembrane</keyword>
<name>A0A6C0TYJ6_9GAMM</name>
<keyword evidence="2" id="KW-1133">Transmembrane helix</keyword>
<dbReference type="RefSeq" id="WP_163493863.1">
    <property type="nucleotide sequence ID" value="NZ_CP048711.1"/>
</dbReference>
<gene>
    <name evidence="3" type="ORF">G3T16_03565</name>
</gene>
<feature type="transmembrane region" description="Helical" evidence="2">
    <location>
        <begin position="20"/>
        <end position="44"/>
    </location>
</feature>
<feature type="region of interest" description="Disordered" evidence="1">
    <location>
        <begin position="98"/>
        <end position="118"/>
    </location>
</feature>
<proteinExistence type="predicted"/>
<protein>
    <submittedName>
        <fullName evidence="3">Uncharacterized protein</fullName>
    </submittedName>
</protein>
<dbReference type="Proteomes" id="UP000477680">
    <property type="component" value="Chromosome"/>
</dbReference>
<reference evidence="3 4" key="1">
    <citation type="submission" date="2020-02" db="EMBL/GenBank/DDBJ databases">
        <title>Genome sequencing for Kineobactrum sp. M2.</title>
        <authorList>
            <person name="Park S.-J."/>
        </authorList>
    </citation>
    <scope>NUCLEOTIDE SEQUENCE [LARGE SCALE GENOMIC DNA]</scope>
    <source>
        <strain evidence="3 4">M2</strain>
    </source>
</reference>
<dbReference type="AlphaFoldDB" id="A0A6C0TYJ6"/>
<evidence type="ECO:0000256" key="1">
    <source>
        <dbReference type="SAM" id="MobiDB-lite"/>
    </source>
</evidence>
<sequence length="118" mass="12075">MKINTTPLDVNSRGSLLATIFLATVGAAVFIVQPGFVQGLVGFYGLSEQAAGYIASAEVWGIALTTLVLALGDTNTAGNASCAGRCCCLWRGTCCRSRRTRPSGSHGGVSLPVSAPVV</sequence>